<proteinExistence type="predicted"/>
<evidence type="ECO:0000313" key="2">
    <source>
        <dbReference type="EMBL" id="EJT96549.1"/>
    </source>
</evidence>
<dbReference type="EMBL" id="JH795884">
    <property type="protein sequence ID" value="EJT96549.1"/>
    <property type="molecule type" value="Genomic_DNA"/>
</dbReference>
<dbReference type="GeneID" id="63684524"/>
<feature type="compositionally biased region" description="Basic and acidic residues" evidence="1">
    <location>
        <begin position="54"/>
        <end position="65"/>
    </location>
</feature>
<feature type="region of interest" description="Disordered" evidence="1">
    <location>
        <begin position="1"/>
        <end position="65"/>
    </location>
</feature>
<name>M5FPP6_DACPD</name>
<accession>M5FPP6</accession>
<dbReference type="Proteomes" id="UP000030653">
    <property type="component" value="Unassembled WGS sequence"/>
</dbReference>
<organism evidence="2 3">
    <name type="scientific">Dacryopinax primogenitus (strain DJM 731)</name>
    <name type="common">Brown rot fungus</name>
    <dbReference type="NCBI Taxonomy" id="1858805"/>
    <lineage>
        <taxon>Eukaryota</taxon>
        <taxon>Fungi</taxon>
        <taxon>Dikarya</taxon>
        <taxon>Basidiomycota</taxon>
        <taxon>Agaricomycotina</taxon>
        <taxon>Dacrymycetes</taxon>
        <taxon>Dacrymycetales</taxon>
        <taxon>Dacrymycetaceae</taxon>
        <taxon>Dacryopinax</taxon>
    </lineage>
</organism>
<evidence type="ECO:0000256" key="1">
    <source>
        <dbReference type="SAM" id="MobiDB-lite"/>
    </source>
</evidence>
<reference evidence="2 3" key="1">
    <citation type="journal article" date="2012" name="Science">
        <title>The Paleozoic origin of enzymatic lignin decomposition reconstructed from 31 fungal genomes.</title>
        <authorList>
            <person name="Floudas D."/>
            <person name="Binder M."/>
            <person name="Riley R."/>
            <person name="Barry K."/>
            <person name="Blanchette R.A."/>
            <person name="Henrissat B."/>
            <person name="Martinez A.T."/>
            <person name="Otillar R."/>
            <person name="Spatafora J.W."/>
            <person name="Yadav J.S."/>
            <person name="Aerts A."/>
            <person name="Benoit I."/>
            <person name="Boyd A."/>
            <person name="Carlson A."/>
            <person name="Copeland A."/>
            <person name="Coutinho P.M."/>
            <person name="de Vries R.P."/>
            <person name="Ferreira P."/>
            <person name="Findley K."/>
            <person name="Foster B."/>
            <person name="Gaskell J."/>
            <person name="Glotzer D."/>
            <person name="Gorecki P."/>
            <person name="Heitman J."/>
            <person name="Hesse C."/>
            <person name="Hori C."/>
            <person name="Igarashi K."/>
            <person name="Jurgens J.A."/>
            <person name="Kallen N."/>
            <person name="Kersten P."/>
            <person name="Kohler A."/>
            <person name="Kuees U."/>
            <person name="Kumar T.K.A."/>
            <person name="Kuo A."/>
            <person name="LaButti K."/>
            <person name="Larrondo L.F."/>
            <person name="Lindquist E."/>
            <person name="Ling A."/>
            <person name="Lombard V."/>
            <person name="Lucas S."/>
            <person name="Lundell T."/>
            <person name="Martin R."/>
            <person name="McLaughlin D.J."/>
            <person name="Morgenstern I."/>
            <person name="Morin E."/>
            <person name="Murat C."/>
            <person name="Nagy L.G."/>
            <person name="Nolan M."/>
            <person name="Ohm R.A."/>
            <person name="Patyshakuliyeva A."/>
            <person name="Rokas A."/>
            <person name="Ruiz-Duenas F.J."/>
            <person name="Sabat G."/>
            <person name="Salamov A."/>
            <person name="Samejima M."/>
            <person name="Schmutz J."/>
            <person name="Slot J.C."/>
            <person name="St John F."/>
            <person name="Stenlid J."/>
            <person name="Sun H."/>
            <person name="Sun S."/>
            <person name="Syed K."/>
            <person name="Tsang A."/>
            <person name="Wiebenga A."/>
            <person name="Young D."/>
            <person name="Pisabarro A."/>
            <person name="Eastwood D.C."/>
            <person name="Martin F."/>
            <person name="Cullen D."/>
            <person name="Grigoriev I.V."/>
            <person name="Hibbett D.S."/>
        </authorList>
    </citation>
    <scope>NUCLEOTIDE SEQUENCE [LARGE SCALE GENOMIC DNA]</scope>
    <source>
        <strain evidence="2 3">DJM-731 SS1</strain>
    </source>
</reference>
<keyword evidence="3" id="KW-1185">Reference proteome</keyword>
<sequence>MLPPSPDSDHPAVDTSDEYEYSEGSDGTVNELKGWEELDSTPKLLGSTSSQSEPNERSQADLKQRWEGGIRVETFIGGEGELRTVYGCRSVEEAEKSIKDWPKPDKKRIYNARVFVVEHDEKTNQFSESMVGIVFPSRFGRTPSGSKLYVYPPEDRAAEEVAWRELLE</sequence>
<gene>
    <name evidence="2" type="ORF">DACRYDRAFT_112658</name>
</gene>
<dbReference type="HOGENOM" id="CLU_1586425_0_0_1"/>
<protein>
    <submittedName>
        <fullName evidence="2">Uncharacterized protein</fullName>
    </submittedName>
</protein>
<evidence type="ECO:0000313" key="3">
    <source>
        <dbReference type="Proteomes" id="UP000030653"/>
    </source>
</evidence>
<dbReference type="AlphaFoldDB" id="M5FPP6"/>
<dbReference type="RefSeq" id="XP_040623447.1">
    <property type="nucleotide sequence ID" value="XM_040769462.1"/>
</dbReference>